<dbReference type="Proteomes" id="UP000194236">
    <property type="component" value="Unassembled WGS sequence"/>
</dbReference>
<sequence length="12" mass="1329">MEAYMAGISNEN</sequence>
<keyword evidence="2" id="KW-1185">Reference proteome</keyword>
<accession>A0A1Y3AQE2</accession>
<protein>
    <submittedName>
        <fullName evidence="1">Uncharacterized protein</fullName>
    </submittedName>
</protein>
<evidence type="ECO:0000313" key="2">
    <source>
        <dbReference type="Proteomes" id="UP000194236"/>
    </source>
</evidence>
<evidence type="ECO:0000313" key="1">
    <source>
        <dbReference type="EMBL" id="OTF70217.1"/>
    </source>
</evidence>
<proteinExistence type="predicted"/>
<comment type="caution">
    <text evidence="1">The sequence shown here is derived from an EMBL/GenBank/DDBJ whole genome shotgun (WGS) entry which is preliminary data.</text>
</comment>
<reference evidence="1 2" key="1">
    <citation type="submission" date="2017-03" db="EMBL/GenBank/DDBJ databases">
        <title>Genome Survey of Euroglyphus maynei.</title>
        <authorList>
            <person name="Arlian L.G."/>
            <person name="Morgan M.S."/>
            <person name="Rider S.D."/>
        </authorList>
    </citation>
    <scope>NUCLEOTIDE SEQUENCE [LARGE SCALE GENOMIC DNA]</scope>
    <source>
        <strain evidence="1">Arlian Lab</strain>
        <tissue evidence="1">Whole body</tissue>
    </source>
</reference>
<dbReference type="EMBL" id="MUJZ01066675">
    <property type="protein sequence ID" value="OTF70217.1"/>
    <property type="molecule type" value="Genomic_DNA"/>
</dbReference>
<organism evidence="1 2">
    <name type="scientific">Euroglyphus maynei</name>
    <name type="common">Mayne's house dust mite</name>
    <dbReference type="NCBI Taxonomy" id="6958"/>
    <lineage>
        <taxon>Eukaryota</taxon>
        <taxon>Metazoa</taxon>
        <taxon>Ecdysozoa</taxon>
        <taxon>Arthropoda</taxon>
        <taxon>Chelicerata</taxon>
        <taxon>Arachnida</taxon>
        <taxon>Acari</taxon>
        <taxon>Acariformes</taxon>
        <taxon>Sarcoptiformes</taxon>
        <taxon>Astigmata</taxon>
        <taxon>Psoroptidia</taxon>
        <taxon>Analgoidea</taxon>
        <taxon>Pyroglyphidae</taxon>
        <taxon>Pyroglyphinae</taxon>
        <taxon>Euroglyphus</taxon>
    </lineage>
</organism>
<gene>
    <name evidence="1" type="ORF">BLA29_015559</name>
</gene>
<name>A0A1Y3AQE2_EURMA</name>